<keyword evidence="2" id="KW-0479">Metal-binding</keyword>
<dbReference type="AlphaFoldDB" id="A0AA86N2Z0"/>
<dbReference type="InterPro" id="IPR017941">
    <property type="entry name" value="Rieske_2Fe-2S"/>
</dbReference>
<accession>A0AA86N2Z0</accession>
<dbReference type="Proteomes" id="UP001179121">
    <property type="component" value="Chromosome"/>
</dbReference>
<dbReference type="InterPro" id="IPR036922">
    <property type="entry name" value="Rieske_2Fe-2S_sf"/>
</dbReference>
<dbReference type="GO" id="GO:0051537">
    <property type="term" value="F:2 iron, 2 sulfur cluster binding"/>
    <property type="evidence" value="ECO:0007669"/>
    <property type="project" value="UniProtKB-KW"/>
</dbReference>
<name>A0AA86N2Z0_9BACT</name>
<reference evidence="6" key="1">
    <citation type="submission" date="2022-10" db="EMBL/GenBank/DDBJ databases">
        <authorList>
            <person name="Koch H."/>
        </authorList>
    </citation>
    <scope>NUCLEOTIDE SEQUENCE</scope>
    <source>
        <strain evidence="6">DNF</strain>
    </source>
</reference>
<dbReference type="SUPFAM" id="SSF50022">
    <property type="entry name" value="ISP domain"/>
    <property type="match status" value="1"/>
</dbReference>
<evidence type="ECO:0000313" key="7">
    <source>
        <dbReference type="Proteomes" id="UP001179121"/>
    </source>
</evidence>
<evidence type="ECO:0000313" key="6">
    <source>
        <dbReference type="EMBL" id="CAI4033684.1"/>
    </source>
</evidence>
<proteinExistence type="predicted"/>
<keyword evidence="4" id="KW-0411">Iron-sulfur</keyword>
<evidence type="ECO:0000256" key="3">
    <source>
        <dbReference type="ARBA" id="ARBA00023004"/>
    </source>
</evidence>
<dbReference type="Gene3D" id="2.102.10.10">
    <property type="entry name" value="Rieske [2Fe-2S] iron-sulphur domain"/>
    <property type="match status" value="1"/>
</dbReference>
<dbReference type="PANTHER" id="PTHR21496">
    <property type="entry name" value="FERREDOXIN-RELATED"/>
    <property type="match status" value="1"/>
</dbReference>
<sequence>MEGTEQYEAAARVAEIPAGGSKLVTIRNKPVAIFNVQGRFYAIHDACPHEGGPLHEGRVKGCIVSCPWHDLAFDLRNGQGTDGGGYCVASYDVRIEGETILIGGRRKA</sequence>
<dbReference type="GO" id="GO:0046872">
    <property type="term" value="F:metal ion binding"/>
    <property type="evidence" value="ECO:0007669"/>
    <property type="project" value="UniProtKB-KW"/>
</dbReference>
<evidence type="ECO:0000259" key="5">
    <source>
        <dbReference type="Pfam" id="PF00355"/>
    </source>
</evidence>
<gene>
    <name evidence="6" type="ORF">DNFV4_04126</name>
</gene>
<dbReference type="PANTHER" id="PTHR21496:SF23">
    <property type="entry name" value="3-PHENYLPROPIONATE_CINNAMIC ACID DIOXYGENASE FERREDOXIN SUBUNIT"/>
    <property type="match status" value="1"/>
</dbReference>
<evidence type="ECO:0000256" key="4">
    <source>
        <dbReference type="ARBA" id="ARBA00023014"/>
    </source>
</evidence>
<dbReference type="RefSeq" id="WP_289271102.1">
    <property type="nucleotide sequence ID" value="NZ_OX365700.1"/>
</dbReference>
<protein>
    <submittedName>
        <fullName evidence="6">Non-heme iron oxygenase ferredoxin subunit</fullName>
    </submittedName>
</protein>
<dbReference type="EMBL" id="OX365700">
    <property type="protein sequence ID" value="CAI4033684.1"/>
    <property type="molecule type" value="Genomic_DNA"/>
</dbReference>
<keyword evidence="7" id="KW-1185">Reference proteome</keyword>
<organism evidence="6 7">
    <name type="scientific">Nitrospira tepida</name>
    <dbReference type="NCBI Taxonomy" id="2973512"/>
    <lineage>
        <taxon>Bacteria</taxon>
        <taxon>Pseudomonadati</taxon>
        <taxon>Nitrospirota</taxon>
        <taxon>Nitrospiria</taxon>
        <taxon>Nitrospirales</taxon>
        <taxon>Nitrospiraceae</taxon>
        <taxon>Nitrospira</taxon>
    </lineage>
</organism>
<feature type="domain" description="Rieske" evidence="5">
    <location>
        <begin position="10"/>
        <end position="80"/>
    </location>
</feature>
<keyword evidence="3" id="KW-0408">Iron</keyword>
<dbReference type="KEGG" id="nti:DNFV4_04126"/>
<keyword evidence="1" id="KW-0001">2Fe-2S</keyword>
<evidence type="ECO:0000256" key="1">
    <source>
        <dbReference type="ARBA" id="ARBA00022714"/>
    </source>
</evidence>
<dbReference type="Pfam" id="PF00355">
    <property type="entry name" value="Rieske"/>
    <property type="match status" value="1"/>
</dbReference>
<evidence type="ECO:0000256" key="2">
    <source>
        <dbReference type="ARBA" id="ARBA00022723"/>
    </source>
</evidence>